<evidence type="ECO:0000313" key="1">
    <source>
        <dbReference type="EMBL" id="MDV6263957.1"/>
    </source>
</evidence>
<proteinExistence type="predicted"/>
<dbReference type="RefSeq" id="WP_317566079.1">
    <property type="nucleotide sequence ID" value="NZ_JAWLJX010000009.1"/>
</dbReference>
<evidence type="ECO:0000313" key="2">
    <source>
        <dbReference type="Proteomes" id="UP001185755"/>
    </source>
</evidence>
<dbReference type="EMBL" id="JAWLJX010000009">
    <property type="protein sequence ID" value="MDV6263957.1"/>
    <property type="molecule type" value="Genomic_DNA"/>
</dbReference>
<reference evidence="1 2" key="1">
    <citation type="submission" date="2023-10" db="EMBL/GenBank/DDBJ databases">
        <title>Development of a sustainable strategy for remediation of hydrocarbon-contaminated territories based on the waste exchange concept.</title>
        <authorList>
            <person name="Krivoruchko A."/>
        </authorList>
    </citation>
    <scope>NUCLEOTIDE SEQUENCE [LARGE SCALE GENOMIC DNA]</scope>
    <source>
        <strain evidence="1 2">IEGM 1323</strain>
    </source>
</reference>
<gene>
    <name evidence="1" type="ORF">R3P96_21675</name>
</gene>
<dbReference type="Proteomes" id="UP001185755">
    <property type="component" value="Unassembled WGS sequence"/>
</dbReference>
<protein>
    <submittedName>
        <fullName evidence="1">Uncharacterized protein</fullName>
    </submittedName>
</protein>
<organism evidence="1 2">
    <name type="scientific">Rhodococcoides yunnanense</name>
    <dbReference type="NCBI Taxonomy" id="278209"/>
    <lineage>
        <taxon>Bacteria</taxon>
        <taxon>Bacillati</taxon>
        <taxon>Actinomycetota</taxon>
        <taxon>Actinomycetes</taxon>
        <taxon>Mycobacteriales</taxon>
        <taxon>Nocardiaceae</taxon>
        <taxon>Rhodococcoides</taxon>
    </lineage>
</organism>
<name>A0ABU4BIC8_9NOCA</name>
<comment type="caution">
    <text evidence="1">The sequence shown here is derived from an EMBL/GenBank/DDBJ whole genome shotgun (WGS) entry which is preliminary data.</text>
</comment>
<keyword evidence="2" id="KW-1185">Reference proteome</keyword>
<sequence>MTTSHSTYLRPLAVVDEPAGKICIWHVDVGPDIGLSRLSGAWVLDRDDTDKIQVLTKDRFIVRCAATELIEREGIRIAGVVDVDATVSAVRAERDQLQIRFDSHAAAHKALVVPTWPDIVHPEEVAASVKRSGNIAERTGHAFPLARGLNELAEAWAQIEKQRLARRFLISPAGSDTRPLPIECHKTP</sequence>
<accession>A0ABU4BIC8</accession>